<dbReference type="Gene3D" id="1.20.58.320">
    <property type="entry name" value="TPR-like"/>
    <property type="match status" value="1"/>
</dbReference>
<dbReference type="SUPFAM" id="SSF48452">
    <property type="entry name" value="TPR-like"/>
    <property type="match status" value="1"/>
</dbReference>
<dbReference type="InterPro" id="IPR011990">
    <property type="entry name" value="TPR-like_helical_dom_sf"/>
</dbReference>
<protein>
    <recommendedName>
        <fullName evidence="3">DUF924 domain-containing protein</fullName>
    </recommendedName>
</protein>
<gene>
    <name evidence="1" type="ORF">BTO22_16550</name>
</gene>
<accession>A0A2S7X4T9</accession>
<dbReference type="Pfam" id="PF06041">
    <property type="entry name" value="DUF924"/>
    <property type="match status" value="1"/>
</dbReference>
<dbReference type="AlphaFoldDB" id="A0A2S7X4T9"/>
<sequence>MHQEIIDFWFTELQPKDWFVSNEIVDNMIKTRFLPVLKQATQGELFLWRKEPLGRLAEIIVLDQFSRNVYRNTPHAFAQDPLALALAQEAISLGIDEHLSDLQRSFLYMPFMHSESKIIHIEAVTLFNSLDSKNNYEFELKHKEIIDRFGRYPHRNAILDRENTAEELVFLSQPNSSF</sequence>
<dbReference type="OrthoDB" id="7593450at2"/>
<organism evidence="1 2">
    <name type="scientific">Aliivibrio sifiae</name>
    <dbReference type="NCBI Taxonomy" id="566293"/>
    <lineage>
        <taxon>Bacteria</taxon>
        <taxon>Pseudomonadati</taxon>
        <taxon>Pseudomonadota</taxon>
        <taxon>Gammaproteobacteria</taxon>
        <taxon>Vibrionales</taxon>
        <taxon>Vibrionaceae</taxon>
        <taxon>Aliivibrio</taxon>
    </lineage>
</organism>
<proteinExistence type="predicted"/>
<dbReference type="Proteomes" id="UP000239263">
    <property type="component" value="Unassembled WGS sequence"/>
</dbReference>
<dbReference type="Gene3D" id="1.25.40.10">
    <property type="entry name" value="Tetratricopeptide repeat domain"/>
    <property type="match status" value="1"/>
</dbReference>
<evidence type="ECO:0000313" key="2">
    <source>
        <dbReference type="Proteomes" id="UP000239263"/>
    </source>
</evidence>
<dbReference type="InterPro" id="IPR010323">
    <property type="entry name" value="DUF924"/>
</dbReference>
<comment type="caution">
    <text evidence="1">The sequence shown here is derived from an EMBL/GenBank/DDBJ whole genome shotgun (WGS) entry which is preliminary data.</text>
</comment>
<dbReference type="EMBL" id="MSCO01000002">
    <property type="protein sequence ID" value="PQJ85085.1"/>
    <property type="molecule type" value="Genomic_DNA"/>
</dbReference>
<dbReference type="RefSeq" id="WP_105056448.1">
    <property type="nucleotide sequence ID" value="NZ_CAWNRT010000002.1"/>
</dbReference>
<evidence type="ECO:0000313" key="1">
    <source>
        <dbReference type="EMBL" id="PQJ85085.1"/>
    </source>
</evidence>
<evidence type="ECO:0008006" key="3">
    <source>
        <dbReference type="Google" id="ProtNLM"/>
    </source>
</evidence>
<reference evidence="1 2" key="1">
    <citation type="submission" date="2016-12" db="EMBL/GenBank/DDBJ databases">
        <title>Diversity of luminous bacteria.</title>
        <authorList>
            <person name="Yoshizawa S."/>
            <person name="Kogure K."/>
        </authorList>
    </citation>
    <scope>NUCLEOTIDE SEQUENCE [LARGE SCALE GENOMIC DNA]</scope>
    <source>
        <strain evidence="1 2">ATCC 33715</strain>
    </source>
</reference>
<name>A0A2S7X4T9_9GAMM</name>